<evidence type="ECO:0000259" key="4">
    <source>
        <dbReference type="Pfam" id="PF14905"/>
    </source>
</evidence>
<comment type="caution">
    <text evidence="6">The sequence shown here is derived from an EMBL/GenBank/DDBJ whole genome shotgun (WGS) entry which is preliminary data.</text>
</comment>
<keyword evidence="2" id="KW-0472">Membrane</keyword>
<evidence type="ECO:0000256" key="2">
    <source>
        <dbReference type="ARBA" id="ARBA00023136"/>
    </source>
</evidence>
<evidence type="ECO:0000256" key="1">
    <source>
        <dbReference type="ARBA" id="ARBA00004442"/>
    </source>
</evidence>
<comment type="subcellular location">
    <subcellularLocation>
        <location evidence="1">Cell outer membrane</location>
    </subcellularLocation>
</comment>
<dbReference type="Pfam" id="PF14905">
    <property type="entry name" value="OMP_b-brl_3"/>
    <property type="match status" value="1"/>
</dbReference>
<feature type="domain" description="NOMO second beta-sandwich" evidence="5">
    <location>
        <begin position="24"/>
        <end position="107"/>
    </location>
</feature>
<name>A0A327RV25_9FLAO</name>
<dbReference type="Gene3D" id="2.170.130.10">
    <property type="entry name" value="TonB-dependent receptor, plug domain"/>
    <property type="match status" value="1"/>
</dbReference>
<sequence>MIMKNQFKYLIICLFFTAFINGQTGFSIGGQVLDRDQKPLMGIQIVLIQANEDAIVKIEMTDTEGIYQFTNLKENDYKVLIEDVEFKFYQSESISLSIQNSNRILPPIILMAMDVNNLDEVVITKKKLFVENKIDRTVVNVEAFITAAGGNAMDVLEKSPGITVDQNGTITFKGKSGVQVFIDDKPTYLSGAELETYLRSLPAGTLDKIELMTNPPAKYDATGGAGIINIISKRSNAKGFNASLTSRISQGKRTGNSQDFNFNYMNNKVRLFGNIGYRKQNPFNDLFIFRKFKNDDGTTKSLFYQNSFIDTERESSNAKIGMDYYASDKTTIGLGLNGVLRTIDSRFDVNSEITNPSSVLDSTIVANNTLQEKFKNGAINVNVRHELDSLGQKINVDLDYLKYETTTKQAFNNYVYQTDHSLSSQDKLKGYLPSNIDIYALKTDYILPIKDGSAFETGYKISYTKTDNKAEYRDIIDEEDIPNYNSSNHFKYDEIINAAYVNFNTNYNRFTFQTGLRLENTESKGHQLGNIQKPASKFKNNYTNLFPTVYIKYDLDSINHNSLVMNYGKRINRPFFQMLNPFIRPLDKFTFYLGNPFLEPIFTDTYELSYRYKDIFSTTLNYTFSKNDIAETIKIEEGIYFSQPANIGTSEFFTINMNAQLQFFKWWSASAYNEITHAKFKGQLFTEDFTSSGTFWYVSLNNSLKFEKGWSAEISGTYHTDITNAQFVLLSKSKINLGVQKKLLKDKASIKLALNDIFYSDLNNGIIKNLKNTDAKWRNKLDSRFVALTFSYSFGTSMTLKNQYESDGAKSEKNRVGA</sequence>
<dbReference type="InterPro" id="IPR055074">
    <property type="entry name" value="NOMO1-3_2nd"/>
</dbReference>
<dbReference type="Gene3D" id="2.40.170.20">
    <property type="entry name" value="TonB-dependent receptor, beta-barrel domain"/>
    <property type="match status" value="1"/>
</dbReference>
<dbReference type="InterPro" id="IPR013783">
    <property type="entry name" value="Ig-like_fold"/>
</dbReference>
<dbReference type="InterPro" id="IPR041700">
    <property type="entry name" value="OMP_b-brl_3"/>
</dbReference>
<dbReference type="SUPFAM" id="SSF49464">
    <property type="entry name" value="Carboxypeptidase regulatory domain-like"/>
    <property type="match status" value="1"/>
</dbReference>
<keyword evidence="7" id="KW-1185">Reference proteome</keyword>
<gene>
    <name evidence="6" type="ORF">LX77_03232</name>
</gene>
<dbReference type="Gene3D" id="2.60.40.10">
    <property type="entry name" value="Immunoglobulins"/>
    <property type="match status" value="1"/>
</dbReference>
<evidence type="ECO:0000256" key="3">
    <source>
        <dbReference type="ARBA" id="ARBA00023237"/>
    </source>
</evidence>
<dbReference type="SUPFAM" id="SSF56935">
    <property type="entry name" value="Porins"/>
    <property type="match status" value="1"/>
</dbReference>
<dbReference type="AlphaFoldDB" id="A0A327RV25"/>
<evidence type="ECO:0000259" key="5">
    <source>
        <dbReference type="Pfam" id="PF22904"/>
    </source>
</evidence>
<dbReference type="InterPro" id="IPR036942">
    <property type="entry name" value="Beta-barrel_TonB_sf"/>
</dbReference>
<dbReference type="Pfam" id="PF22904">
    <property type="entry name" value="NOMO1-like_2nd"/>
    <property type="match status" value="1"/>
</dbReference>
<accession>A0A327RV25</accession>
<organism evidence="6 7">
    <name type="scientific">Gelidibacter algens</name>
    <dbReference type="NCBI Taxonomy" id="49280"/>
    <lineage>
        <taxon>Bacteria</taxon>
        <taxon>Pseudomonadati</taxon>
        <taxon>Bacteroidota</taxon>
        <taxon>Flavobacteriia</taxon>
        <taxon>Flavobacteriales</taxon>
        <taxon>Flavobacteriaceae</taxon>
        <taxon>Gelidibacter</taxon>
    </lineage>
</organism>
<dbReference type="GO" id="GO:0009279">
    <property type="term" value="C:cell outer membrane"/>
    <property type="evidence" value="ECO:0007669"/>
    <property type="project" value="UniProtKB-SubCell"/>
</dbReference>
<dbReference type="InterPro" id="IPR037066">
    <property type="entry name" value="Plug_dom_sf"/>
</dbReference>
<evidence type="ECO:0000313" key="7">
    <source>
        <dbReference type="Proteomes" id="UP000248987"/>
    </source>
</evidence>
<protein>
    <submittedName>
        <fullName evidence="6">Outer membrane receptor protein involved in Fe transport</fullName>
    </submittedName>
</protein>
<keyword evidence="6" id="KW-0675">Receptor</keyword>
<proteinExistence type="predicted"/>
<feature type="domain" description="Outer membrane protein beta-barrel" evidence="4">
    <location>
        <begin position="385"/>
        <end position="792"/>
    </location>
</feature>
<dbReference type="EMBL" id="QLLQ01000016">
    <property type="protein sequence ID" value="RAJ20018.1"/>
    <property type="molecule type" value="Genomic_DNA"/>
</dbReference>
<dbReference type="OrthoDB" id="8764943at2"/>
<reference evidence="6 7" key="1">
    <citation type="submission" date="2018-06" db="EMBL/GenBank/DDBJ databases">
        <title>Genomic Encyclopedia of Archaeal and Bacterial Type Strains, Phase II (KMG-II): from individual species to whole genera.</title>
        <authorList>
            <person name="Goeker M."/>
        </authorList>
    </citation>
    <scope>NUCLEOTIDE SEQUENCE [LARGE SCALE GENOMIC DNA]</scope>
    <source>
        <strain evidence="6 7">DSM 12408</strain>
    </source>
</reference>
<keyword evidence="3" id="KW-0998">Cell outer membrane</keyword>
<dbReference type="Proteomes" id="UP000248987">
    <property type="component" value="Unassembled WGS sequence"/>
</dbReference>
<evidence type="ECO:0000313" key="6">
    <source>
        <dbReference type="EMBL" id="RAJ20018.1"/>
    </source>
</evidence>
<dbReference type="InterPro" id="IPR008969">
    <property type="entry name" value="CarboxyPept-like_regulatory"/>
</dbReference>